<feature type="chain" id="PRO_5045740051" description="Beta/Gamma crystallin" evidence="1">
    <location>
        <begin position="25"/>
        <end position="108"/>
    </location>
</feature>
<evidence type="ECO:0000313" key="2">
    <source>
        <dbReference type="EMBL" id="UXN69300.1"/>
    </source>
</evidence>
<evidence type="ECO:0000313" key="3">
    <source>
        <dbReference type="Proteomes" id="UP001061862"/>
    </source>
</evidence>
<protein>
    <recommendedName>
        <fullName evidence="4">Beta/Gamma crystallin</fullName>
    </recommendedName>
</protein>
<reference evidence="2 3" key="1">
    <citation type="submission" date="2022-09" db="EMBL/GenBank/DDBJ databases">
        <title>Interaction between co-microsymbionts with complementary sets of symbiotic genes in legume-rhizobium systems.</title>
        <authorList>
            <person name="Safronova V."/>
            <person name="Sazanova A."/>
            <person name="Afonin A."/>
            <person name="Chirak E."/>
        </authorList>
    </citation>
    <scope>NUCLEOTIDE SEQUENCE [LARGE SCALE GENOMIC DNA]</scope>
    <source>
        <strain evidence="2 3">A18/4-1</strain>
    </source>
</reference>
<keyword evidence="1" id="KW-0732">Signal</keyword>
<sequence length="108" mass="12066">MRKIGLALVSVLFMIGGMSGAATAQPSFGFGFHFGDEREDFFHGRVICQTDRQIRNTIAAAGYTDISLNVPNDGLIKVRATQGGWVYQLNYNYCRAYIKERMRLRPAG</sequence>
<evidence type="ECO:0000256" key="1">
    <source>
        <dbReference type="SAM" id="SignalP"/>
    </source>
</evidence>
<name>A0ABY6CAN5_9HYPH</name>
<gene>
    <name evidence="2" type="ORF">N8A98_19020</name>
</gene>
<dbReference type="Proteomes" id="UP001061862">
    <property type="component" value="Chromosome"/>
</dbReference>
<accession>A0ABY6CAN5</accession>
<dbReference type="EMBL" id="CP104965">
    <property type="protein sequence ID" value="UXN69300.1"/>
    <property type="molecule type" value="Genomic_DNA"/>
</dbReference>
<dbReference type="RefSeq" id="WP_262167679.1">
    <property type="nucleotide sequence ID" value="NZ_CP104965.1"/>
</dbReference>
<feature type="signal peptide" evidence="1">
    <location>
        <begin position="1"/>
        <end position="24"/>
    </location>
</feature>
<keyword evidence="3" id="KW-1185">Reference proteome</keyword>
<organism evidence="2 3">
    <name type="scientific">Devosia neptuniae</name>
    <dbReference type="NCBI Taxonomy" id="191302"/>
    <lineage>
        <taxon>Bacteria</taxon>
        <taxon>Pseudomonadati</taxon>
        <taxon>Pseudomonadota</taxon>
        <taxon>Alphaproteobacteria</taxon>
        <taxon>Hyphomicrobiales</taxon>
        <taxon>Devosiaceae</taxon>
        <taxon>Devosia</taxon>
    </lineage>
</organism>
<proteinExistence type="predicted"/>
<evidence type="ECO:0008006" key="4">
    <source>
        <dbReference type="Google" id="ProtNLM"/>
    </source>
</evidence>